<dbReference type="SUPFAM" id="SSF55729">
    <property type="entry name" value="Acyl-CoA N-acyltransferases (Nat)"/>
    <property type="match status" value="1"/>
</dbReference>
<accession>H8GYA3</accession>
<dbReference type="Gene3D" id="3.40.630.30">
    <property type="match status" value="1"/>
</dbReference>
<organism evidence="1 2">
    <name type="scientific">Deinococcus gobiensis (strain DSM 21396 / JCM 16679 / CGMCC 1.7299 / I-0)</name>
    <dbReference type="NCBI Taxonomy" id="745776"/>
    <lineage>
        <taxon>Bacteria</taxon>
        <taxon>Thermotogati</taxon>
        <taxon>Deinococcota</taxon>
        <taxon>Deinococci</taxon>
        <taxon>Deinococcales</taxon>
        <taxon>Deinococcaceae</taxon>
        <taxon>Deinococcus</taxon>
    </lineage>
</organism>
<reference evidence="1 2" key="1">
    <citation type="journal article" date="2012" name="PLoS ONE">
        <title>Genome sequence and transcriptome analysis of the radioresistant bacterium Deinococcus gobiensis: insights into the extreme environmental adaptations.</title>
        <authorList>
            <person name="Yuan M."/>
            <person name="Chen M."/>
            <person name="Zhang W."/>
            <person name="Lu W."/>
            <person name="Wang J."/>
            <person name="Yang M."/>
            <person name="Zhao P."/>
            <person name="Tang R."/>
            <person name="Li X."/>
            <person name="Hao Y."/>
            <person name="Zhou Z."/>
            <person name="Zhan Y."/>
            <person name="Yu H."/>
            <person name="Teng C."/>
            <person name="Yan Y."/>
            <person name="Ping S."/>
            <person name="Wang Y."/>
            <person name="Lin M."/>
        </authorList>
    </citation>
    <scope>NUCLEOTIDE SEQUENCE [LARGE SCALE GENOMIC DNA]</scope>
    <source>
        <strain evidence="1 2">I-0</strain>
    </source>
</reference>
<dbReference type="STRING" id="745776.DGo_CA2104"/>
<dbReference type="EMBL" id="CP002191">
    <property type="protein sequence ID" value="AFD26031.1"/>
    <property type="molecule type" value="Genomic_DNA"/>
</dbReference>
<dbReference type="RefSeq" id="WP_014685514.1">
    <property type="nucleotide sequence ID" value="NC_017790.1"/>
</dbReference>
<keyword evidence="2" id="KW-1185">Reference proteome</keyword>
<dbReference type="InterPro" id="IPR016181">
    <property type="entry name" value="Acyl_CoA_acyltransferase"/>
</dbReference>
<evidence type="ECO:0000313" key="2">
    <source>
        <dbReference type="Proteomes" id="UP000007575"/>
    </source>
</evidence>
<dbReference type="OrthoDB" id="9795206at2"/>
<gene>
    <name evidence="1" type="ordered locus">DGo_CA2104</name>
</gene>
<dbReference type="KEGG" id="dgo:DGo_CA2104"/>
<dbReference type="Proteomes" id="UP000007575">
    <property type="component" value="Chromosome"/>
</dbReference>
<dbReference type="PATRIC" id="fig|745776.4.peg.2160"/>
<evidence type="ECO:0000313" key="1">
    <source>
        <dbReference type="EMBL" id="AFD26031.1"/>
    </source>
</evidence>
<protein>
    <submittedName>
        <fullName evidence="1">Uncharacterized protein</fullName>
    </submittedName>
</protein>
<name>H8GYA3_DEIGI</name>
<proteinExistence type="predicted"/>
<dbReference type="AlphaFoldDB" id="H8GYA3"/>
<dbReference type="HOGENOM" id="CLU_2632266_0_0_0"/>
<sequence length="77" mass="8500">MTPALLTFTPFTAADVQRLTRWLQAPHVRAFWDDGERDEAAVAASYGLPDSEMCSCGWTGGRWASSRPWRSAPVAES</sequence>